<evidence type="ECO:0000256" key="1">
    <source>
        <dbReference type="SAM" id="MobiDB-lite"/>
    </source>
</evidence>
<accession>A0ABT8K737</accession>
<dbReference type="EMBL" id="JAROCF010000001">
    <property type="protein sequence ID" value="MDN4613268.1"/>
    <property type="molecule type" value="Genomic_DNA"/>
</dbReference>
<dbReference type="Proteomes" id="UP001174208">
    <property type="component" value="Unassembled WGS sequence"/>
</dbReference>
<gene>
    <name evidence="2" type="ORF">P5G50_02280</name>
</gene>
<dbReference type="RefSeq" id="WP_301212753.1">
    <property type="nucleotide sequence ID" value="NZ_JAROCF010000001.1"/>
</dbReference>
<evidence type="ECO:0000313" key="3">
    <source>
        <dbReference type="Proteomes" id="UP001174208"/>
    </source>
</evidence>
<reference evidence="2" key="1">
    <citation type="submission" date="2023-06" db="EMBL/GenBank/DDBJ databases">
        <title>MT1 and MT2 Draft Genomes of Novel Species.</title>
        <authorList>
            <person name="Venkateswaran K."/>
        </authorList>
    </citation>
    <scope>NUCLEOTIDE SEQUENCE</scope>
    <source>
        <strain evidence="2">F6_8S_P_1B</strain>
    </source>
</reference>
<comment type="caution">
    <text evidence="2">The sequence shown here is derived from an EMBL/GenBank/DDBJ whole genome shotgun (WGS) entry which is preliminary data.</text>
</comment>
<proteinExistence type="predicted"/>
<evidence type="ECO:0008006" key="4">
    <source>
        <dbReference type="Google" id="ProtNLM"/>
    </source>
</evidence>
<feature type="region of interest" description="Disordered" evidence="1">
    <location>
        <begin position="60"/>
        <end position="80"/>
    </location>
</feature>
<evidence type="ECO:0000313" key="2">
    <source>
        <dbReference type="EMBL" id="MDN4613268.1"/>
    </source>
</evidence>
<protein>
    <recommendedName>
        <fullName evidence="4">Rubrerythrin</fullName>
    </recommendedName>
</protein>
<sequence length="157" mass="17178">MKLPVYLRLLAASETTLAESYRTIAEAHGDEPDVHHLCLTLAEQCDEHRKKLDGIIERFGSGAESEGDDDEPDRLHADGVGEARSGPLGLLRDLQDLYLLASLADITWTMVKQAAQALEDHDLLDVVAACEHEIAVQLSWLSTRMKQAAPQALVAVP</sequence>
<organism evidence="2 3">
    <name type="scientific">Leifsonia williamsii</name>
    <dbReference type="NCBI Taxonomy" id="3035919"/>
    <lineage>
        <taxon>Bacteria</taxon>
        <taxon>Bacillati</taxon>
        <taxon>Actinomycetota</taxon>
        <taxon>Actinomycetes</taxon>
        <taxon>Micrococcales</taxon>
        <taxon>Microbacteriaceae</taxon>
        <taxon>Leifsonia</taxon>
    </lineage>
</organism>
<keyword evidence="3" id="KW-1185">Reference proteome</keyword>
<name>A0ABT8K737_9MICO</name>